<keyword evidence="2 4" id="KW-0863">Zinc-finger</keyword>
<feature type="domain" description="MYND-type" evidence="6">
    <location>
        <begin position="14"/>
        <end position="52"/>
    </location>
</feature>
<dbReference type="PROSITE" id="PS50865">
    <property type="entry name" value="ZF_MYND_2"/>
    <property type="match status" value="2"/>
</dbReference>
<protein>
    <recommendedName>
        <fullName evidence="6">MYND-type domain-containing protein</fullName>
    </recommendedName>
</protein>
<dbReference type="SUPFAM" id="SSF144232">
    <property type="entry name" value="HIT/MYND zinc finger-like"/>
    <property type="match status" value="2"/>
</dbReference>
<dbReference type="GO" id="GO:0008270">
    <property type="term" value="F:zinc ion binding"/>
    <property type="evidence" value="ECO:0007669"/>
    <property type="project" value="UniProtKB-KW"/>
</dbReference>
<evidence type="ECO:0000256" key="2">
    <source>
        <dbReference type="ARBA" id="ARBA00022771"/>
    </source>
</evidence>
<dbReference type="PANTHER" id="PTHR13244">
    <property type="entry name" value="ZINC FINGER MYND DOMAIN CONTAINING PROTEIN 10"/>
    <property type="match status" value="1"/>
</dbReference>
<dbReference type="EMBL" id="JAVFHQ010000063">
    <property type="protein sequence ID" value="KAK4540661.1"/>
    <property type="molecule type" value="Genomic_DNA"/>
</dbReference>
<proteinExistence type="predicted"/>
<gene>
    <name evidence="7" type="ORF">LTR36_008992</name>
</gene>
<comment type="caution">
    <text evidence="7">The sequence shown here is derived from an EMBL/GenBank/DDBJ whole genome shotgun (WGS) entry which is preliminary data.</text>
</comment>
<dbReference type="PROSITE" id="PS01360">
    <property type="entry name" value="ZF_MYND_1"/>
    <property type="match status" value="2"/>
</dbReference>
<reference evidence="7 8" key="1">
    <citation type="submission" date="2021-11" db="EMBL/GenBank/DDBJ databases">
        <title>Black yeast isolated from Biological Soil Crust.</title>
        <authorList>
            <person name="Kurbessoian T."/>
        </authorList>
    </citation>
    <scope>NUCLEOTIDE SEQUENCE [LARGE SCALE GENOMIC DNA]</scope>
    <source>
        <strain evidence="7 8">CCFEE 5522</strain>
    </source>
</reference>
<dbReference type="InterPro" id="IPR002893">
    <property type="entry name" value="Znf_MYND"/>
</dbReference>
<evidence type="ECO:0000313" key="8">
    <source>
        <dbReference type="Proteomes" id="UP001324427"/>
    </source>
</evidence>
<evidence type="ECO:0000259" key="6">
    <source>
        <dbReference type="PROSITE" id="PS50865"/>
    </source>
</evidence>
<evidence type="ECO:0000256" key="3">
    <source>
        <dbReference type="ARBA" id="ARBA00022833"/>
    </source>
</evidence>
<dbReference type="Pfam" id="PF01753">
    <property type="entry name" value="zf-MYND"/>
    <property type="match status" value="2"/>
</dbReference>
<dbReference type="Proteomes" id="UP001324427">
    <property type="component" value="Unassembled WGS sequence"/>
</dbReference>
<evidence type="ECO:0000256" key="4">
    <source>
        <dbReference type="PROSITE-ProRule" id="PRU00134"/>
    </source>
</evidence>
<dbReference type="InterPro" id="IPR052298">
    <property type="entry name" value="ZMYND10"/>
</dbReference>
<sequence>MAAEEQSLPQRPQCRVCTGKDHLSKCAGCKVVWYCGREHQSTDWNAGHKTRCAEVKKTRNKLEQEETKLREAPNDMMFQANPFENSVGHFWGIHPTRDYMRARFAHVEGLLKINTFEAVRVALVHLEDMLRLCRGDNMGVRALMPALYLRLGRDQECYDFIKWWFTVSENDHYDWGNMDLPYLDMHGADPFEPVDRCKPFYKLAMLVSLTLLKIRLLLELRSVQNAIAVGGKVPQEILDHVREQMVGPVLANNRDLMKDVMNGRPLAPYITMLKSQISELYDHGKQENEHMWPALLSPGNNLSARPQYTGFGSMAEMQMALRASMTDNSQQVASAETHTGLLLPATPQCAVCKKTDGLSRCASCKVESYCCREHQKSDWQSHRATCNTVRSTRATLDREEHALRVYKGDLFTPANPFRTNAGRFWRIPAAQPYLQARLALVNALLKQNSHEAVEAALLHSREMLDLARFDKINVKRLMPAIYLRLGRDQECYDFIRWWYFAAQDCRNDFEPTTPYLTMTGEDVFEPIVFHLVEHEVIIPDLSHIVALTLVKVRVLLDLRTLQATFENFDSDDEDLVSDFLDKQGSRMFVSAIVAKDPKLRRVVDDVVVPLANMEAQVSKLYAMLVKENEHLLCKFLSPVDRNQKDWLAVDPQGMQCGGCSEAAEVLQSNYKSWVETPGALSLLEELALKDSKSCTAKATRKG</sequence>
<keyword evidence="1" id="KW-0479">Metal-binding</keyword>
<dbReference type="PANTHER" id="PTHR13244:SF7">
    <property type="entry name" value="ZINC FINGER MYND DOMAIN-CONTAINING PROTEIN 10"/>
    <property type="match status" value="1"/>
</dbReference>
<evidence type="ECO:0000313" key="7">
    <source>
        <dbReference type="EMBL" id="KAK4540661.1"/>
    </source>
</evidence>
<dbReference type="GO" id="GO:0005737">
    <property type="term" value="C:cytoplasm"/>
    <property type="evidence" value="ECO:0007669"/>
    <property type="project" value="TreeGrafter"/>
</dbReference>
<name>A0AAV9J7I1_9PEZI</name>
<dbReference type="Gene3D" id="6.10.140.2220">
    <property type="match status" value="2"/>
</dbReference>
<organism evidence="7 8">
    <name type="scientific">Oleoguttula mirabilis</name>
    <dbReference type="NCBI Taxonomy" id="1507867"/>
    <lineage>
        <taxon>Eukaryota</taxon>
        <taxon>Fungi</taxon>
        <taxon>Dikarya</taxon>
        <taxon>Ascomycota</taxon>
        <taxon>Pezizomycotina</taxon>
        <taxon>Dothideomycetes</taxon>
        <taxon>Dothideomycetidae</taxon>
        <taxon>Mycosphaerellales</taxon>
        <taxon>Teratosphaeriaceae</taxon>
        <taxon>Oleoguttula</taxon>
    </lineage>
</organism>
<keyword evidence="8" id="KW-1185">Reference proteome</keyword>
<feature type="coiled-coil region" evidence="5">
    <location>
        <begin position="45"/>
        <end position="75"/>
    </location>
</feature>
<keyword evidence="3" id="KW-0862">Zinc</keyword>
<dbReference type="AlphaFoldDB" id="A0AAV9J7I1"/>
<evidence type="ECO:0000256" key="5">
    <source>
        <dbReference type="SAM" id="Coils"/>
    </source>
</evidence>
<feature type="domain" description="MYND-type" evidence="6">
    <location>
        <begin position="349"/>
        <end position="386"/>
    </location>
</feature>
<keyword evidence="5" id="KW-0175">Coiled coil</keyword>
<evidence type="ECO:0000256" key="1">
    <source>
        <dbReference type="ARBA" id="ARBA00022723"/>
    </source>
</evidence>
<accession>A0AAV9J7I1</accession>